<dbReference type="InterPro" id="IPR003488">
    <property type="entry name" value="DprA"/>
</dbReference>
<evidence type="ECO:0000313" key="4">
    <source>
        <dbReference type="EMBL" id="AGF78188.1"/>
    </source>
</evidence>
<name>M1P3X7_DESSD</name>
<dbReference type="InterPro" id="IPR057666">
    <property type="entry name" value="DrpA_SLOG"/>
</dbReference>
<dbReference type="GO" id="GO:0009294">
    <property type="term" value="P:DNA-mediated transformation"/>
    <property type="evidence" value="ECO:0007669"/>
    <property type="project" value="InterPro"/>
</dbReference>
<evidence type="ECO:0000256" key="1">
    <source>
        <dbReference type="ARBA" id="ARBA00006525"/>
    </source>
</evidence>
<dbReference type="Pfam" id="PF02481">
    <property type="entry name" value="DNA_processg_A"/>
    <property type="match status" value="1"/>
</dbReference>
<comment type="similarity">
    <text evidence="1">Belongs to the DprA/Smf family.</text>
</comment>
<dbReference type="RefSeq" id="WP_015403879.1">
    <property type="nucleotide sequence ID" value="NC_020304.1"/>
</dbReference>
<reference evidence="5" key="1">
    <citation type="journal article" date="2013" name="Stand. Genomic Sci.">
        <title>Complete genome sequence of Desulfocapsa sulfexigens, a marine deltaproteobacterium specialized in disproportionating inorganic sulfur compounds.</title>
        <authorList>
            <person name="Finster K.W."/>
            <person name="Kjeldsen K.U."/>
            <person name="Kube M."/>
            <person name="Reinhardt R."/>
            <person name="Mussmann M."/>
            <person name="Amann R."/>
            <person name="Schreiber L."/>
        </authorList>
    </citation>
    <scope>NUCLEOTIDE SEQUENCE [LARGE SCALE GENOMIC DNA]</scope>
    <source>
        <strain evidence="5">DSM 10523 / SB164P1</strain>
    </source>
</reference>
<dbReference type="EMBL" id="CP003985">
    <property type="protein sequence ID" value="AGF78188.1"/>
    <property type="molecule type" value="Genomic_DNA"/>
</dbReference>
<dbReference type="Proteomes" id="UP000011721">
    <property type="component" value="Chromosome"/>
</dbReference>
<dbReference type="Gene3D" id="3.40.50.450">
    <property type="match status" value="1"/>
</dbReference>
<feature type="domain" description="Smf/DprA SLOG" evidence="2">
    <location>
        <begin position="82"/>
        <end position="287"/>
    </location>
</feature>
<evidence type="ECO:0000259" key="2">
    <source>
        <dbReference type="Pfam" id="PF02481"/>
    </source>
</evidence>
<sequence>MSQPSVIDWMALSFVPGLGSKGLVQLLSHFGSPREVFLAGKKGVSDSGVRKNVAAGFADSASLYRKAETLLKRLQSGGADAVCFDDPRYPQLLKEIADSPPVLYVQGRIALLSSLCIGMVGSRAATGYGKRSSFSLARALASSGVTVVSGLAAGIDSEAHRGALSVRGATIGVLGCGLDVVYPRQNGALYDQIRRDGLLVSEYPLGTRPDGFRFPARNRIIAGLSKGVLVVEAAKKSGSLITAEMALDEGREVFAVPGQIDSFKSTGTHWLLQQGANLVQSVDDILAGLGCDLNGTGSNEQTLGDSSCDNIGPEARELLKKIDVYAIPRNELIAVSGLGSAKVTELLLLLELEGLIEMLPGDEVRCVV</sequence>
<organism evidence="4 5">
    <name type="scientific">Desulfocapsa sulfexigens (strain DSM 10523 / SB164P1)</name>
    <dbReference type="NCBI Taxonomy" id="1167006"/>
    <lineage>
        <taxon>Bacteria</taxon>
        <taxon>Pseudomonadati</taxon>
        <taxon>Thermodesulfobacteriota</taxon>
        <taxon>Desulfobulbia</taxon>
        <taxon>Desulfobulbales</taxon>
        <taxon>Desulfocapsaceae</taxon>
        <taxon>Desulfocapsa</taxon>
    </lineage>
</organism>
<evidence type="ECO:0000259" key="3">
    <source>
        <dbReference type="Pfam" id="PF17782"/>
    </source>
</evidence>
<proteinExistence type="inferred from homology"/>
<dbReference type="eggNOG" id="COG0758">
    <property type="taxonomic scope" value="Bacteria"/>
</dbReference>
<accession>M1P3X7</accession>
<dbReference type="InterPro" id="IPR041614">
    <property type="entry name" value="DprA_WH"/>
</dbReference>
<dbReference type="STRING" id="1167006.UWK_01630"/>
<feature type="domain" description="DprA winged helix" evidence="3">
    <location>
        <begin position="313"/>
        <end position="361"/>
    </location>
</feature>
<evidence type="ECO:0000313" key="5">
    <source>
        <dbReference type="Proteomes" id="UP000011721"/>
    </source>
</evidence>
<dbReference type="InterPro" id="IPR036388">
    <property type="entry name" value="WH-like_DNA-bd_sf"/>
</dbReference>
<dbReference type="KEGG" id="dsf:UWK_01630"/>
<dbReference type="SUPFAM" id="SSF102405">
    <property type="entry name" value="MCP/YpsA-like"/>
    <property type="match status" value="1"/>
</dbReference>
<dbReference type="PATRIC" id="fig|1167006.5.peg.1800"/>
<dbReference type="NCBIfam" id="TIGR00732">
    <property type="entry name" value="dprA"/>
    <property type="match status" value="1"/>
</dbReference>
<protein>
    <submittedName>
        <fullName evidence="4">DNA protecting protein DprA</fullName>
    </submittedName>
</protein>
<dbReference type="HOGENOM" id="CLU_029601_1_1_7"/>
<dbReference type="Gene3D" id="1.10.10.10">
    <property type="entry name" value="Winged helix-like DNA-binding domain superfamily/Winged helix DNA-binding domain"/>
    <property type="match status" value="1"/>
</dbReference>
<keyword evidence="5" id="KW-1185">Reference proteome</keyword>
<dbReference type="AlphaFoldDB" id="M1P3X7"/>
<dbReference type="Pfam" id="PF17782">
    <property type="entry name" value="WHD_DprA"/>
    <property type="match status" value="1"/>
</dbReference>
<dbReference type="PANTHER" id="PTHR43022:SF1">
    <property type="entry name" value="PROTEIN SMF"/>
    <property type="match status" value="1"/>
</dbReference>
<dbReference type="PANTHER" id="PTHR43022">
    <property type="entry name" value="PROTEIN SMF"/>
    <property type="match status" value="1"/>
</dbReference>
<dbReference type="OrthoDB" id="9785707at2"/>
<gene>
    <name evidence="4" type="ordered locus">UWK_01630</name>
</gene>